<feature type="non-terminal residue" evidence="12">
    <location>
        <position position="1"/>
    </location>
</feature>
<organism evidence="12 13">
    <name type="scientific">Cirrhinus mrigala</name>
    <name type="common">Mrigala</name>
    <dbReference type="NCBI Taxonomy" id="683832"/>
    <lineage>
        <taxon>Eukaryota</taxon>
        <taxon>Metazoa</taxon>
        <taxon>Chordata</taxon>
        <taxon>Craniata</taxon>
        <taxon>Vertebrata</taxon>
        <taxon>Euteleostomi</taxon>
        <taxon>Actinopterygii</taxon>
        <taxon>Neopterygii</taxon>
        <taxon>Teleostei</taxon>
        <taxon>Ostariophysi</taxon>
        <taxon>Cypriniformes</taxon>
        <taxon>Cyprinidae</taxon>
        <taxon>Labeoninae</taxon>
        <taxon>Labeonini</taxon>
        <taxon>Cirrhinus</taxon>
    </lineage>
</organism>
<keyword evidence="13" id="KW-1185">Reference proteome</keyword>
<keyword evidence="6" id="KW-0677">Repeat</keyword>
<evidence type="ECO:0000256" key="2">
    <source>
        <dbReference type="ARBA" id="ARBA00022475"/>
    </source>
</evidence>
<comment type="subcellular location">
    <subcellularLocation>
        <location evidence="1">Cell membrane</location>
    </subcellularLocation>
</comment>
<dbReference type="AlphaFoldDB" id="A0ABD0PYU6"/>
<evidence type="ECO:0000313" key="13">
    <source>
        <dbReference type="Proteomes" id="UP001529510"/>
    </source>
</evidence>
<evidence type="ECO:0000256" key="9">
    <source>
        <dbReference type="ARBA" id="ARBA00023180"/>
    </source>
</evidence>
<evidence type="ECO:0000259" key="11">
    <source>
        <dbReference type="PROSITE" id="PS50268"/>
    </source>
</evidence>
<dbReference type="Proteomes" id="UP001529510">
    <property type="component" value="Unassembled WGS sequence"/>
</dbReference>
<keyword evidence="8" id="KW-0472">Membrane</keyword>
<keyword evidence="3" id="KW-0165">Cleavage on pair of basic residues</keyword>
<evidence type="ECO:0000313" key="12">
    <source>
        <dbReference type="EMBL" id="KAL0179092.1"/>
    </source>
</evidence>
<comment type="caution">
    <text evidence="12">The sequence shown here is derived from an EMBL/GenBank/DDBJ whole genome shotgun (WGS) entry which is preliminary data.</text>
</comment>
<accession>A0ABD0PYU6</accession>
<dbReference type="InterPro" id="IPR015919">
    <property type="entry name" value="Cadherin-like_sf"/>
</dbReference>
<keyword evidence="5" id="KW-0732">Signal</keyword>
<evidence type="ECO:0000256" key="8">
    <source>
        <dbReference type="ARBA" id="ARBA00023136"/>
    </source>
</evidence>
<evidence type="ECO:0000256" key="6">
    <source>
        <dbReference type="ARBA" id="ARBA00022737"/>
    </source>
</evidence>
<dbReference type="CDD" id="cd11304">
    <property type="entry name" value="Cadherin_repeat"/>
    <property type="match status" value="1"/>
</dbReference>
<name>A0ABD0PYU6_CIRMR</name>
<dbReference type="GO" id="GO:0005886">
    <property type="term" value="C:plasma membrane"/>
    <property type="evidence" value="ECO:0007669"/>
    <property type="project" value="UniProtKB-SubCell"/>
</dbReference>
<proteinExistence type="predicted"/>
<dbReference type="Gene3D" id="2.60.40.60">
    <property type="entry name" value="Cadherins"/>
    <property type="match status" value="1"/>
</dbReference>
<evidence type="ECO:0000256" key="4">
    <source>
        <dbReference type="ARBA" id="ARBA00022723"/>
    </source>
</evidence>
<evidence type="ECO:0000256" key="10">
    <source>
        <dbReference type="PROSITE-ProRule" id="PRU00043"/>
    </source>
</evidence>
<dbReference type="Pfam" id="PF00028">
    <property type="entry name" value="Cadherin"/>
    <property type="match status" value="1"/>
</dbReference>
<reference evidence="12 13" key="1">
    <citation type="submission" date="2024-05" db="EMBL/GenBank/DDBJ databases">
        <title>Genome sequencing and assembly of Indian major carp, Cirrhinus mrigala (Hamilton, 1822).</title>
        <authorList>
            <person name="Mohindra V."/>
            <person name="Chowdhury L.M."/>
            <person name="Lal K."/>
            <person name="Jena J.K."/>
        </authorList>
    </citation>
    <scope>NUCLEOTIDE SEQUENCE [LARGE SCALE GENOMIC DNA]</scope>
    <source>
        <strain evidence="12">CM1030</strain>
        <tissue evidence="12">Blood</tissue>
    </source>
</reference>
<dbReference type="InterPro" id="IPR039808">
    <property type="entry name" value="Cadherin"/>
</dbReference>
<dbReference type="PROSITE" id="PS50268">
    <property type="entry name" value="CADHERIN_2"/>
    <property type="match status" value="1"/>
</dbReference>
<keyword evidence="9" id="KW-0325">Glycoprotein</keyword>
<dbReference type="SUPFAM" id="SSF49313">
    <property type="entry name" value="Cadherin-like"/>
    <property type="match status" value="1"/>
</dbReference>
<evidence type="ECO:0000256" key="1">
    <source>
        <dbReference type="ARBA" id="ARBA00004236"/>
    </source>
</evidence>
<dbReference type="PANTHER" id="PTHR24027:SF322">
    <property type="entry name" value="CADHERIN-6"/>
    <property type="match status" value="1"/>
</dbReference>
<dbReference type="PANTHER" id="PTHR24027">
    <property type="entry name" value="CADHERIN-23"/>
    <property type="match status" value="1"/>
</dbReference>
<evidence type="ECO:0000256" key="5">
    <source>
        <dbReference type="ARBA" id="ARBA00022729"/>
    </source>
</evidence>
<keyword evidence="7 10" id="KW-0106">Calcium</keyword>
<keyword evidence="4" id="KW-0479">Metal-binding</keyword>
<feature type="non-terminal residue" evidence="12">
    <location>
        <position position="62"/>
    </location>
</feature>
<evidence type="ECO:0000256" key="3">
    <source>
        <dbReference type="ARBA" id="ARBA00022685"/>
    </source>
</evidence>
<gene>
    <name evidence="12" type="ORF">M9458_024534</name>
</gene>
<dbReference type="EMBL" id="JAMKFB020000012">
    <property type="protein sequence ID" value="KAL0179092.1"/>
    <property type="molecule type" value="Genomic_DNA"/>
</dbReference>
<dbReference type="InterPro" id="IPR002126">
    <property type="entry name" value="Cadherin-like_dom"/>
</dbReference>
<feature type="domain" description="Cadherin" evidence="11">
    <location>
        <begin position="1"/>
        <end position="62"/>
    </location>
</feature>
<sequence>TYHLSTPESAGIGSSVGRIKAYDADVGQNAEMWYSILDGDGQEVFNIITDSTSQEGVITVKK</sequence>
<keyword evidence="2" id="KW-1003">Cell membrane</keyword>
<protein>
    <recommendedName>
        <fullName evidence="11">Cadherin domain-containing protein</fullName>
    </recommendedName>
</protein>
<dbReference type="GO" id="GO:0005509">
    <property type="term" value="F:calcium ion binding"/>
    <property type="evidence" value="ECO:0007669"/>
    <property type="project" value="UniProtKB-UniRule"/>
</dbReference>
<evidence type="ECO:0000256" key="7">
    <source>
        <dbReference type="ARBA" id="ARBA00022837"/>
    </source>
</evidence>